<comment type="caution">
    <text evidence="6">The sequence shown here is derived from an EMBL/GenBank/DDBJ whole genome shotgun (WGS) entry which is preliminary data.</text>
</comment>
<comment type="function">
    <text evidence="4">Also displays a weak uracil phosphoribosyltransferase activity which is not physiologically significant.</text>
</comment>
<keyword evidence="7" id="KW-1185">Reference proteome</keyword>
<dbReference type="InterPro" id="IPR050137">
    <property type="entry name" value="PyrR_bifunctional"/>
</dbReference>
<evidence type="ECO:0000256" key="4">
    <source>
        <dbReference type="HAMAP-Rule" id="MF_01219"/>
    </source>
</evidence>
<dbReference type="SUPFAM" id="SSF53271">
    <property type="entry name" value="PRTase-like"/>
    <property type="match status" value="1"/>
</dbReference>
<dbReference type="Proteomes" id="UP000033423">
    <property type="component" value="Unassembled WGS sequence"/>
</dbReference>
<feature type="short sequence motif" description="PRPP-binding" evidence="4">
    <location>
        <begin position="98"/>
        <end position="110"/>
    </location>
</feature>
<dbReference type="AlphaFoldDB" id="A0A0F3GU23"/>
<dbReference type="Gene3D" id="3.40.50.2020">
    <property type="match status" value="1"/>
</dbReference>
<keyword evidence="2 4" id="KW-0805">Transcription regulation</keyword>
<evidence type="ECO:0000313" key="6">
    <source>
        <dbReference type="EMBL" id="KJU85450.1"/>
    </source>
</evidence>
<organism evidence="6 7">
    <name type="scientific">Candidatus Magnetobacterium bavaricum</name>
    <dbReference type="NCBI Taxonomy" id="29290"/>
    <lineage>
        <taxon>Bacteria</taxon>
        <taxon>Pseudomonadati</taxon>
        <taxon>Nitrospirota</taxon>
        <taxon>Thermodesulfovibrionia</taxon>
        <taxon>Thermodesulfovibrionales</taxon>
        <taxon>Candidatus Magnetobacteriaceae</taxon>
        <taxon>Candidatus Magnetobacterium</taxon>
    </lineage>
</organism>
<evidence type="ECO:0000256" key="2">
    <source>
        <dbReference type="ARBA" id="ARBA00023015"/>
    </source>
</evidence>
<dbReference type="FunFam" id="3.40.50.2020:FF:000020">
    <property type="entry name" value="Bifunctional protein PyrR"/>
    <property type="match status" value="1"/>
</dbReference>
<reference evidence="6 7" key="1">
    <citation type="submission" date="2015-02" db="EMBL/GenBank/DDBJ databases">
        <title>Single-cell genomics of uncultivated deep-branching MTB reveals a conserved set of magnetosome genes.</title>
        <authorList>
            <person name="Kolinko S."/>
            <person name="Richter M."/>
            <person name="Glockner F.O."/>
            <person name="Brachmann A."/>
            <person name="Schuler D."/>
        </authorList>
    </citation>
    <scope>NUCLEOTIDE SEQUENCE [LARGE SCALE GENOMIC DNA]</scope>
    <source>
        <strain evidence="6">TM-1</strain>
    </source>
</reference>
<dbReference type="InterPro" id="IPR000836">
    <property type="entry name" value="PRTase_dom"/>
</dbReference>
<evidence type="ECO:0000313" key="7">
    <source>
        <dbReference type="Proteomes" id="UP000033423"/>
    </source>
</evidence>
<feature type="domain" description="Phosphoribosyltransferase" evidence="5">
    <location>
        <begin position="2"/>
        <end position="152"/>
    </location>
</feature>
<comment type="similarity">
    <text evidence="1 4">Belongs to the purine/pyrimidine phosphoribosyltransferase family. PyrR subfamily.</text>
</comment>
<dbReference type="PANTHER" id="PTHR11608:SF0">
    <property type="entry name" value="BIFUNCTIONAL PROTEIN PYRR"/>
    <property type="match status" value="1"/>
</dbReference>
<evidence type="ECO:0000256" key="3">
    <source>
        <dbReference type="ARBA" id="ARBA00023163"/>
    </source>
</evidence>
<dbReference type="PATRIC" id="fig|29290.4.peg.3141"/>
<proteinExistence type="inferred from homology"/>
<comment type="function">
    <text evidence="4">Regulates the transcription of the pyrimidine nucleotide (pyr) operon in response to exogenous pyrimidines.</text>
</comment>
<dbReference type="EC" id="2.4.2.9" evidence="4"/>
<dbReference type="PANTHER" id="PTHR11608">
    <property type="entry name" value="BIFUNCTIONAL PROTEIN PYRR"/>
    <property type="match status" value="1"/>
</dbReference>
<accession>A0A0F3GU23</accession>
<sequence>MNKEILNSKDISRIISRIAHEIIERNRGCKGLCIVGIQQGGVQLADRIVEKIRAIEKVDVLPSASLDISFYRDDLGIRKTQPVVRETHMPVDISGKTIILVDDVIYTGRTVRAAMDALMDFGRPAQIQLVVLIDRGHRELPIRPDYVGKNVPTSKTENIKVLLEGRDQEDKVYIQRS</sequence>
<gene>
    <name evidence="4" type="primary">pyrR</name>
    <name evidence="6" type="ORF">MBAV_002358</name>
</gene>
<dbReference type="InterPro" id="IPR029057">
    <property type="entry name" value="PRTase-like"/>
</dbReference>
<protein>
    <recommendedName>
        <fullName evidence="4">Bifunctional protein PyrR</fullName>
    </recommendedName>
    <domain>
        <recommendedName>
            <fullName evidence="4">Pyrimidine operon regulatory protein</fullName>
        </recommendedName>
    </domain>
    <domain>
        <recommendedName>
            <fullName evidence="4">Uracil phosphoribosyltransferase</fullName>
            <shortName evidence="4">UPRTase</shortName>
            <ecNumber evidence="4">2.4.2.9</ecNumber>
        </recommendedName>
    </domain>
</protein>
<dbReference type="GO" id="GO:0006355">
    <property type="term" value="P:regulation of DNA-templated transcription"/>
    <property type="evidence" value="ECO:0007669"/>
    <property type="project" value="UniProtKB-UniRule"/>
</dbReference>
<dbReference type="EMBL" id="LACI01001019">
    <property type="protein sequence ID" value="KJU85450.1"/>
    <property type="molecule type" value="Genomic_DNA"/>
</dbReference>
<dbReference type="InterPro" id="IPR023050">
    <property type="entry name" value="PyrR"/>
</dbReference>
<keyword evidence="4 6" id="KW-0808">Transferase</keyword>
<dbReference type="CDD" id="cd06223">
    <property type="entry name" value="PRTases_typeI"/>
    <property type="match status" value="1"/>
</dbReference>
<dbReference type="Pfam" id="PF00156">
    <property type="entry name" value="Pribosyltran"/>
    <property type="match status" value="1"/>
</dbReference>
<keyword evidence="4 6" id="KW-0328">Glycosyltransferase</keyword>
<comment type="catalytic activity">
    <reaction evidence="4">
        <text>UMP + diphosphate = 5-phospho-alpha-D-ribose 1-diphosphate + uracil</text>
        <dbReference type="Rhea" id="RHEA:13017"/>
        <dbReference type="ChEBI" id="CHEBI:17568"/>
        <dbReference type="ChEBI" id="CHEBI:33019"/>
        <dbReference type="ChEBI" id="CHEBI:57865"/>
        <dbReference type="ChEBI" id="CHEBI:58017"/>
        <dbReference type="EC" id="2.4.2.9"/>
    </reaction>
</comment>
<dbReference type="NCBIfam" id="NF003549">
    <property type="entry name" value="PRK05205.1-5"/>
    <property type="match status" value="1"/>
</dbReference>
<evidence type="ECO:0000259" key="5">
    <source>
        <dbReference type="Pfam" id="PF00156"/>
    </source>
</evidence>
<dbReference type="GO" id="GO:0004845">
    <property type="term" value="F:uracil phosphoribosyltransferase activity"/>
    <property type="evidence" value="ECO:0007669"/>
    <property type="project" value="UniProtKB-UniRule"/>
</dbReference>
<evidence type="ECO:0000256" key="1">
    <source>
        <dbReference type="ARBA" id="ARBA00005565"/>
    </source>
</evidence>
<dbReference type="HAMAP" id="MF_01219">
    <property type="entry name" value="PyrR"/>
    <property type="match status" value="1"/>
</dbReference>
<name>A0A0F3GU23_9BACT</name>
<keyword evidence="3 4" id="KW-0804">Transcription</keyword>
<dbReference type="NCBIfam" id="NF003545">
    <property type="entry name" value="PRK05205.1-1"/>
    <property type="match status" value="1"/>
</dbReference>